<dbReference type="EMBL" id="ML979135">
    <property type="protein sequence ID" value="KAF1916247.1"/>
    <property type="molecule type" value="Genomic_DNA"/>
</dbReference>
<evidence type="ECO:0008006" key="4">
    <source>
        <dbReference type="Google" id="ProtNLM"/>
    </source>
</evidence>
<feature type="region of interest" description="Disordered" evidence="1">
    <location>
        <begin position="158"/>
        <end position="207"/>
    </location>
</feature>
<organism evidence="2 3">
    <name type="scientific">Ampelomyces quisqualis</name>
    <name type="common">Powdery mildew agent</name>
    <dbReference type="NCBI Taxonomy" id="50730"/>
    <lineage>
        <taxon>Eukaryota</taxon>
        <taxon>Fungi</taxon>
        <taxon>Dikarya</taxon>
        <taxon>Ascomycota</taxon>
        <taxon>Pezizomycotina</taxon>
        <taxon>Dothideomycetes</taxon>
        <taxon>Pleosporomycetidae</taxon>
        <taxon>Pleosporales</taxon>
        <taxon>Pleosporineae</taxon>
        <taxon>Phaeosphaeriaceae</taxon>
        <taxon>Ampelomyces</taxon>
    </lineage>
</organism>
<feature type="region of interest" description="Disordered" evidence="1">
    <location>
        <begin position="42"/>
        <end position="76"/>
    </location>
</feature>
<feature type="compositionally biased region" description="Basic residues" evidence="1">
    <location>
        <begin position="14"/>
        <end position="24"/>
    </location>
</feature>
<feature type="region of interest" description="Disordered" evidence="1">
    <location>
        <begin position="1"/>
        <end position="24"/>
    </location>
</feature>
<feature type="region of interest" description="Disordered" evidence="1">
    <location>
        <begin position="257"/>
        <end position="305"/>
    </location>
</feature>
<accession>A0A6A5QQE8</accession>
<feature type="compositionally biased region" description="Basic and acidic residues" evidence="1">
    <location>
        <begin position="158"/>
        <end position="176"/>
    </location>
</feature>
<proteinExistence type="predicted"/>
<protein>
    <recommendedName>
        <fullName evidence="4">Hepatocellular carcinoma-associated antigen 59-domain-containing protein</fullName>
    </recommendedName>
</protein>
<gene>
    <name evidence="2" type="ORF">BDU57DRAFT_556504</name>
</gene>
<name>A0A6A5QQE8_AMPQU</name>
<feature type="region of interest" description="Disordered" evidence="1">
    <location>
        <begin position="120"/>
        <end position="141"/>
    </location>
</feature>
<keyword evidence="3" id="KW-1185">Reference proteome</keyword>
<dbReference type="Proteomes" id="UP000800096">
    <property type="component" value="Unassembled WGS sequence"/>
</dbReference>
<feature type="compositionally biased region" description="Basic and acidic residues" evidence="1">
    <location>
        <begin position="59"/>
        <end position="71"/>
    </location>
</feature>
<dbReference type="AlphaFoldDB" id="A0A6A5QQE8"/>
<sequence>MADNHAESTEPVVRFKRRKAAHPRRVTDSALAVVEPQIEDDSVPNLKDILRNRKRPRDRLKEDARRSEPTRTEIAPVKCPREGLYTKARLAEQNFRQYGWPIPTHLQATLAEIAPDLKNHVTPTQPNHGPPTGTHKPPDAEQSIRTAAGMGRIEEVDVEPVSKRTDERWTRLDNGEYKQVATGKVRLGRDGKPRRTPKRRNSEDVRRDQMVEAILSESKLDYFDAQAPANSHADGAVNNDEAILAQFQADYYESVEEARKQQRKAAPAPLAKGAKEPPKGPKLGGSKSVRAKMRLAEEQAARTKR</sequence>
<dbReference type="OrthoDB" id="5627at2759"/>
<evidence type="ECO:0000256" key="1">
    <source>
        <dbReference type="SAM" id="MobiDB-lite"/>
    </source>
</evidence>
<evidence type="ECO:0000313" key="3">
    <source>
        <dbReference type="Proteomes" id="UP000800096"/>
    </source>
</evidence>
<reference evidence="2" key="1">
    <citation type="journal article" date="2020" name="Stud. Mycol.">
        <title>101 Dothideomycetes genomes: a test case for predicting lifestyles and emergence of pathogens.</title>
        <authorList>
            <person name="Haridas S."/>
            <person name="Albert R."/>
            <person name="Binder M."/>
            <person name="Bloem J."/>
            <person name="Labutti K."/>
            <person name="Salamov A."/>
            <person name="Andreopoulos B."/>
            <person name="Baker S."/>
            <person name="Barry K."/>
            <person name="Bills G."/>
            <person name="Bluhm B."/>
            <person name="Cannon C."/>
            <person name="Castanera R."/>
            <person name="Culley D."/>
            <person name="Daum C."/>
            <person name="Ezra D."/>
            <person name="Gonzalez J."/>
            <person name="Henrissat B."/>
            <person name="Kuo A."/>
            <person name="Liang C."/>
            <person name="Lipzen A."/>
            <person name="Lutzoni F."/>
            <person name="Magnuson J."/>
            <person name="Mondo S."/>
            <person name="Nolan M."/>
            <person name="Ohm R."/>
            <person name="Pangilinan J."/>
            <person name="Park H.-J."/>
            <person name="Ramirez L."/>
            <person name="Alfaro M."/>
            <person name="Sun H."/>
            <person name="Tritt A."/>
            <person name="Yoshinaga Y."/>
            <person name="Zwiers L.-H."/>
            <person name="Turgeon B."/>
            <person name="Goodwin S."/>
            <person name="Spatafora J."/>
            <person name="Crous P."/>
            <person name="Grigoriev I."/>
        </authorList>
    </citation>
    <scope>NUCLEOTIDE SEQUENCE</scope>
    <source>
        <strain evidence="2">HMLAC05119</strain>
    </source>
</reference>
<evidence type="ECO:0000313" key="2">
    <source>
        <dbReference type="EMBL" id="KAF1916247.1"/>
    </source>
</evidence>
<feature type="compositionally biased region" description="Basic and acidic residues" evidence="1">
    <location>
        <begin position="294"/>
        <end position="305"/>
    </location>
</feature>